<dbReference type="Pfam" id="PF00856">
    <property type="entry name" value="SET"/>
    <property type="match status" value="1"/>
</dbReference>
<dbReference type="GO" id="GO:0005634">
    <property type="term" value="C:nucleus"/>
    <property type="evidence" value="ECO:0007669"/>
    <property type="project" value="TreeGrafter"/>
</dbReference>
<dbReference type="SMART" id="SM00317">
    <property type="entry name" value="SET"/>
    <property type="match status" value="1"/>
</dbReference>
<dbReference type="SUPFAM" id="SSF82199">
    <property type="entry name" value="SET domain"/>
    <property type="match status" value="1"/>
</dbReference>
<evidence type="ECO:0000259" key="6">
    <source>
        <dbReference type="PROSITE" id="PS50865"/>
    </source>
</evidence>
<evidence type="ECO:0000259" key="5">
    <source>
        <dbReference type="PROSITE" id="PS50280"/>
    </source>
</evidence>
<evidence type="ECO:0000256" key="4">
    <source>
        <dbReference type="PROSITE-ProRule" id="PRU00134"/>
    </source>
</evidence>
<keyword evidence="1" id="KW-0479">Metal-binding</keyword>
<dbReference type="Proteomes" id="UP000237438">
    <property type="component" value="Unassembled WGS sequence"/>
</dbReference>
<evidence type="ECO:0000256" key="2">
    <source>
        <dbReference type="ARBA" id="ARBA00022771"/>
    </source>
</evidence>
<dbReference type="EMBL" id="PEDP01000434">
    <property type="protein sequence ID" value="POS86002.1"/>
    <property type="molecule type" value="Genomic_DNA"/>
</dbReference>
<dbReference type="InterPro" id="IPR050869">
    <property type="entry name" value="H3K4_H4K5_MeTrfase"/>
</dbReference>
<comment type="caution">
    <text evidence="7">The sequence shown here is derived from an EMBL/GenBank/DDBJ whole genome shotgun (WGS) entry which is preliminary data.</text>
</comment>
<feature type="domain" description="SET" evidence="5">
    <location>
        <begin position="4"/>
        <end position="251"/>
    </location>
</feature>
<dbReference type="Gene3D" id="6.10.140.2220">
    <property type="match status" value="1"/>
</dbReference>
<dbReference type="InterPro" id="IPR001214">
    <property type="entry name" value="SET_dom"/>
</dbReference>
<dbReference type="Gene3D" id="2.170.270.10">
    <property type="entry name" value="SET domain"/>
    <property type="match status" value="1"/>
</dbReference>
<evidence type="ECO:0000313" key="8">
    <source>
        <dbReference type="Proteomes" id="UP000237438"/>
    </source>
</evidence>
<dbReference type="OrthoDB" id="5945798at2759"/>
<accession>A0A2S4PVF0</accession>
<dbReference type="Pfam" id="PF01753">
    <property type="entry name" value="zf-MYND"/>
    <property type="match status" value="1"/>
</dbReference>
<dbReference type="PROSITE" id="PS50280">
    <property type="entry name" value="SET"/>
    <property type="match status" value="1"/>
</dbReference>
<gene>
    <name evidence="7" type="ORF">EPUL_002765</name>
</gene>
<keyword evidence="2 4" id="KW-0863">Zinc-finger</keyword>
<reference evidence="7 8" key="1">
    <citation type="submission" date="2017-10" db="EMBL/GenBank/DDBJ databases">
        <title>Development of genomic resources for the powdery mildew, Erysiphe pulchra.</title>
        <authorList>
            <person name="Wadl P.A."/>
            <person name="Mack B.M."/>
            <person name="Moore G."/>
            <person name="Beltz S.B."/>
        </authorList>
    </citation>
    <scope>NUCLEOTIDE SEQUENCE [LARGE SCALE GENOMIC DNA]</scope>
    <source>
        <strain evidence="7">Cflorida</strain>
    </source>
</reference>
<keyword evidence="8" id="KW-1185">Reference proteome</keyword>
<dbReference type="PROSITE" id="PS50865">
    <property type="entry name" value="ZF_MYND_2"/>
    <property type="match status" value="1"/>
</dbReference>
<evidence type="ECO:0000256" key="1">
    <source>
        <dbReference type="ARBA" id="ARBA00022723"/>
    </source>
</evidence>
<keyword evidence="3" id="KW-0862">Zinc</keyword>
<dbReference type="PANTHER" id="PTHR12197:SF251">
    <property type="entry name" value="EG:BACR7C10.4 PROTEIN"/>
    <property type="match status" value="1"/>
</dbReference>
<dbReference type="PANTHER" id="PTHR12197">
    <property type="entry name" value="HISTONE-LYSINE N-METHYLTRANSFERASE SMYD"/>
    <property type="match status" value="1"/>
</dbReference>
<dbReference type="CDD" id="cd20071">
    <property type="entry name" value="SET_SMYD"/>
    <property type="match status" value="1"/>
</dbReference>
<dbReference type="GO" id="GO:0008270">
    <property type="term" value="F:zinc ion binding"/>
    <property type="evidence" value="ECO:0007669"/>
    <property type="project" value="UniProtKB-KW"/>
</dbReference>
<sequence length="306" mass="34480">MSRPNLIIEIQTNGRGKGLAAAQDIPPNNTLMQVHNPYILLPDTASLSKICSWCFFPLFSAFPHPQTQSVATLQKCSACKIPRYCSSKCQRADWKAIHSKECKYLKKLPDVPPTPVRALMRALLDCQLDKKWNSLWTNLEGHEKERITRSQLGQEDCWQDVMLQAKAAMAFTGTEDFGLEMGIAILCRISCNAFRATLPDATPIGICFDPKISLVNHSCVPNAHVVSEGRTMSLHSLKKITTGEELFISYVDAEQPCILRRDQLWKTYFFWCECPSCKNELENESLTRQNKISMSSTSICLQISSI</sequence>
<evidence type="ECO:0000313" key="7">
    <source>
        <dbReference type="EMBL" id="POS86002.1"/>
    </source>
</evidence>
<dbReference type="InterPro" id="IPR002893">
    <property type="entry name" value="Znf_MYND"/>
</dbReference>
<protein>
    <submittedName>
        <fullName evidence="7">Uncharacterized protein</fullName>
    </submittedName>
</protein>
<dbReference type="AlphaFoldDB" id="A0A2S4PVF0"/>
<organism evidence="7 8">
    <name type="scientific">Erysiphe pulchra</name>
    <dbReference type="NCBI Taxonomy" id="225359"/>
    <lineage>
        <taxon>Eukaryota</taxon>
        <taxon>Fungi</taxon>
        <taxon>Dikarya</taxon>
        <taxon>Ascomycota</taxon>
        <taxon>Pezizomycotina</taxon>
        <taxon>Leotiomycetes</taxon>
        <taxon>Erysiphales</taxon>
        <taxon>Erysiphaceae</taxon>
        <taxon>Erysiphe</taxon>
    </lineage>
</organism>
<feature type="domain" description="MYND-type" evidence="6">
    <location>
        <begin position="51"/>
        <end position="102"/>
    </location>
</feature>
<name>A0A2S4PVF0_9PEZI</name>
<dbReference type="STRING" id="225359.A0A2S4PVF0"/>
<dbReference type="InterPro" id="IPR046341">
    <property type="entry name" value="SET_dom_sf"/>
</dbReference>
<dbReference type="Gene3D" id="1.10.220.160">
    <property type="match status" value="1"/>
</dbReference>
<evidence type="ECO:0000256" key="3">
    <source>
        <dbReference type="ARBA" id="ARBA00022833"/>
    </source>
</evidence>
<proteinExistence type="predicted"/>